<evidence type="ECO:0000313" key="1">
    <source>
        <dbReference type="EMBL" id="HIZ25252.1"/>
    </source>
</evidence>
<comment type="caution">
    <text evidence="1">The sequence shown here is derived from an EMBL/GenBank/DDBJ whole genome shotgun (WGS) entry which is preliminary data.</text>
</comment>
<accession>A0A9D2DXT8</accession>
<dbReference type="AlphaFoldDB" id="A0A9D2DXT8"/>
<gene>
    <name evidence="1" type="ORF">H9812_07305</name>
</gene>
<dbReference type="Pfam" id="PF18937">
    <property type="entry name" value="DUF5685"/>
    <property type="match status" value="1"/>
</dbReference>
<protein>
    <submittedName>
        <fullName evidence="1">Uncharacterized protein</fullName>
    </submittedName>
</protein>
<proteinExistence type="predicted"/>
<dbReference type="InterPro" id="IPR043740">
    <property type="entry name" value="DUF5685"/>
</dbReference>
<organism evidence="1 2">
    <name type="scientific">Candidatus Gallimonas intestinigallinarum</name>
    <dbReference type="NCBI Taxonomy" id="2838604"/>
    <lineage>
        <taxon>Bacteria</taxon>
        <taxon>Bacillati</taxon>
        <taxon>Bacillota</taxon>
        <taxon>Clostridia</taxon>
        <taxon>Candidatus Gallimonas</taxon>
    </lineage>
</organism>
<name>A0A9D2DXT8_9FIRM</name>
<evidence type="ECO:0000313" key="2">
    <source>
        <dbReference type="Proteomes" id="UP000824044"/>
    </source>
</evidence>
<dbReference type="Proteomes" id="UP000824044">
    <property type="component" value="Unassembled WGS sequence"/>
</dbReference>
<reference evidence="1" key="2">
    <citation type="submission" date="2021-04" db="EMBL/GenBank/DDBJ databases">
        <authorList>
            <person name="Gilroy R."/>
        </authorList>
    </citation>
    <scope>NUCLEOTIDE SEQUENCE</scope>
    <source>
        <strain evidence="1">CHK33-5263</strain>
    </source>
</reference>
<reference evidence="1" key="1">
    <citation type="journal article" date="2021" name="PeerJ">
        <title>Extensive microbial diversity within the chicken gut microbiome revealed by metagenomics and culture.</title>
        <authorList>
            <person name="Gilroy R."/>
            <person name="Ravi A."/>
            <person name="Getino M."/>
            <person name="Pursley I."/>
            <person name="Horton D.L."/>
            <person name="Alikhan N.F."/>
            <person name="Baker D."/>
            <person name="Gharbi K."/>
            <person name="Hall N."/>
            <person name="Watson M."/>
            <person name="Adriaenssens E.M."/>
            <person name="Foster-Nyarko E."/>
            <person name="Jarju S."/>
            <person name="Secka A."/>
            <person name="Antonio M."/>
            <person name="Oren A."/>
            <person name="Chaudhuri R.R."/>
            <person name="La Ragione R."/>
            <person name="Hildebrand F."/>
            <person name="Pallen M.J."/>
        </authorList>
    </citation>
    <scope>NUCLEOTIDE SEQUENCE</scope>
    <source>
        <strain evidence="1">CHK33-5263</strain>
    </source>
</reference>
<sequence>MFGYVRYDLPNLHIKDFMLYKAMYCGLCKGIGAACGQRARLGLTYDVTFLSALLHNMTGQDVKITQQNCFEHAIRKRPIAEADALTQELGALNALLTYYKLADDIADGSGGRVRQAWFKKGAKRAKARYPEMSALVEQYVADQAAVEKKRSPSPDEAAEPTAALMRALAVHFLGEKNSPAAEQLFYAVGKWVYLIDALDDYEKDLKKGRYNPFVLAYGQDSREKLLKENGQDLAFLFDTLFYDLREGLAGVKFYFNRDLTDNVILRGIPLETRRVLSGEPRKEMQVSIK</sequence>
<dbReference type="EMBL" id="DXBS01000133">
    <property type="protein sequence ID" value="HIZ25252.1"/>
    <property type="molecule type" value="Genomic_DNA"/>
</dbReference>